<name>A0A0L6ULK1_9BASI</name>
<sequence>MGFEKFPTGRKVCVRLGALIGNVVATQKVSGFASHAATSFCSWCYCKKAYIPLLAIDRPHDGRTTIQQSIWWKDAATVTEKKRLLQLNGVQWSELNCLPYWDPVRNVVLGVMHKSYEGVLKHQFRVQWGFDNEVTVDKNNSHSSLFGGVHFVEKKSISKRDCSNYKASYQSYCKTSASLFENIPIRPNHHYALNIGEVSRYFGPLSVGAKVYAVIQPTQEVNLCGDDRIEPEWQNLLQRMKVGVGSVTHGTYKMIEASKISRLCVFKEVPAKAVGNICALVLWHPLSLNVPELDPMEEIAMYLS</sequence>
<dbReference type="VEuPathDB" id="FungiDB:VP01_5033g1"/>
<keyword evidence="2" id="KW-1185">Reference proteome</keyword>
<dbReference type="AlphaFoldDB" id="A0A0L6ULK1"/>
<dbReference type="STRING" id="27349.A0A0L6ULK1"/>
<dbReference type="Proteomes" id="UP000037035">
    <property type="component" value="Unassembled WGS sequence"/>
</dbReference>
<evidence type="ECO:0000313" key="2">
    <source>
        <dbReference type="Proteomes" id="UP000037035"/>
    </source>
</evidence>
<evidence type="ECO:0000313" key="1">
    <source>
        <dbReference type="EMBL" id="KNZ49403.1"/>
    </source>
</evidence>
<organism evidence="1 2">
    <name type="scientific">Puccinia sorghi</name>
    <dbReference type="NCBI Taxonomy" id="27349"/>
    <lineage>
        <taxon>Eukaryota</taxon>
        <taxon>Fungi</taxon>
        <taxon>Dikarya</taxon>
        <taxon>Basidiomycota</taxon>
        <taxon>Pucciniomycotina</taxon>
        <taxon>Pucciniomycetes</taxon>
        <taxon>Pucciniales</taxon>
        <taxon>Pucciniaceae</taxon>
        <taxon>Puccinia</taxon>
    </lineage>
</organism>
<accession>A0A0L6ULK1</accession>
<comment type="caution">
    <text evidence="1">The sequence shown here is derived from an EMBL/GenBank/DDBJ whole genome shotgun (WGS) entry which is preliminary data.</text>
</comment>
<proteinExistence type="predicted"/>
<dbReference type="EMBL" id="LAVV01010202">
    <property type="protein sequence ID" value="KNZ49403.1"/>
    <property type="molecule type" value="Genomic_DNA"/>
</dbReference>
<gene>
    <name evidence="1" type="ORF">VP01_5033g1</name>
</gene>
<reference evidence="1 2" key="1">
    <citation type="submission" date="2015-08" db="EMBL/GenBank/DDBJ databases">
        <title>Next Generation Sequencing and Analysis of the Genome of Puccinia sorghi L Schw, the Causal Agent of Maize Common Rust.</title>
        <authorList>
            <person name="Rochi L."/>
            <person name="Burguener G."/>
            <person name="Darino M."/>
            <person name="Turjanski A."/>
            <person name="Kreff E."/>
            <person name="Dieguez M.J."/>
            <person name="Sacco F."/>
        </authorList>
    </citation>
    <scope>NUCLEOTIDE SEQUENCE [LARGE SCALE GENOMIC DNA]</scope>
    <source>
        <strain evidence="1 2">RO10H11247</strain>
    </source>
</reference>
<dbReference type="OrthoDB" id="3269001at2759"/>
<protein>
    <submittedName>
        <fullName evidence="1">Uncharacterized protein</fullName>
    </submittedName>
</protein>